<feature type="transmembrane region" description="Helical" evidence="19">
    <location>
        <begin position="7"/>
        <end position="40"/>
    </location>
</feature>
<evidence type="ECO:0000259" key="20">
    <source>
        <dbReference type="PROSITE" id="PS50873"/>
    </source>
</evidence>
<evidence type="ECO:0000256" key="10">
    <source>
        <dbReference type="ARBA" id="ARBA00022837"/>
    </source>
</evidence>
<keyword evidence="14" id="KW-0325">Glycoprotein</keyword>
<dbReference type="GO" id="GO:0046872">
    <property type="term" value="F:metal ion binding"/>
    <property type="evidence" value="ECO:0007669"/>
    <property type="project" value="UniProtKB-KW"/>
</dbReference>
<organism evidence="21">
    <name type="scientific">Solanum lycopersicum</name>
    <name type="common">Tomato</name>
    <name type="synonym">Lycopersicon esculentum</name>
    <dbReference type="NCBI Taxonomy" id="4081"/>
    <lineage>
        <taxon>Eukaryota</taxon>
        <taxon>Viridiplantae</taxon>
        <taxon>Streptophyta</taxon>
        <taxon>Embryophyta</taxon>
        <taxon>Tracheophyta</taxon>
        <taxon>Spermatophyta</taxon>
        <taxon>Magnoliopsida</taxon>
        <taxon>eudicotyledons</taxon>
        <taxon>Gunneridae</taxon>
        <taxon>Pentapetalae</taxon>
        <taxon>asterids</taxon>
        <taxon>lamiids</taxon>
        <taxon>Solanales</taxon>
        <taxon>Solanaceae</taxon>
        <taxon>Solanoideae</taxon>
        <taxon>Solaneae</taxon>
        <taxon>Solanum</taxon>
        <taxon>Solanum subgen. Lycopersicon</taxon>
    </lineage>
</organism>
<keyword evidence="6" id="KW-0575">Peroxidase</keyword>
<dbReference type="EnsemblPlants" id="Solyc04g071900.3.1">
    <property type="protein sequence ID" value="Solyc04g071900.3.1"/>
    <property type="gene ID" value="Solyc04g071900.3"/>
</dbReference>
<feature type="site" description="Transition state stabilizer" evidence="17">
    <location>
        <position position="88"/>
    </location>
</feature>
<evidence type="ECO:0000256" key="5">
    <source>
        <dbReference type="ARBA" id="ARBA00012313"/>
    </source>
</evidence>
<feature type="disulfide bond" evidence="18">
    <location>
        <begin position="61"/>
        <end position="142"/>
    </location>
</feature>
<evidence type="ECO:0000256" key="12">
    <source>
        <dbReference type="ARBA" id="ARBA00023004"/>
    </source>
</evidence>
<dbReference type="GO" id="GO:0009505">
    <property type="term" value="C:plant-type cell wall"/>
    <property type="evidence" value="ECO:0000318"/>
    <property type="project" value="GO_Central"/>
</dbReference>
<comment type="cofactor">
    <cofactor evidence="16">
        <name>heme b</name>
        <dbReference type="ChEBI" id="CHEBI:60344"/>
    </cofactor>
    <text evidence="16">Binds 1 heme b (iron(II)-protoporphyrin IX) group per subunit.</text>
</comment>
<keyword evidence="8 16" id="KW-0479">Metal-binding</keyword>
<comment type="subcellular location">
    <subcellularLocation>
        <location evidence="3">Secreted</location>
    </subcellularLocation>
</comment>
<dbReference type="GO" id="GO:0006979">
    <property type="term" value="P:response to oxidative stress"/>
    <property type="evidence" value="ECO:0007669"/>
    <property type="project" value="InterPro"/>
</dbReference>
<dbReference type="Gene3D" id="1.10.420.10">
    <property type="entry name" value="Peroxidase, domain 2"/>
    <property type="match status" value="2"/>
</dbReference>
<feature type="binding site" evidence="16">
    <location>
        <position position="222"/>
    </location>
    <ligand>
        <name>Ca(2+)</name>
        <dbReference type="ChEBI" id="CHEBI:29108"/>
        <label>2</label>
    </ligand>
</feature>
<dbReference type="PaxDb" id="4081-Solyc04g071890.2.1"/>
<feature type="binding site" evidence="16">
    <location>
        <position position="96"/>
    </location>
    <ligand>
        <name>Ca(2+)</name>
        <dbReference type="ChEBI" id="CHEBI:29108"/>
        <label>1</label>
    </ligand>
</feature>
<evidence type="ECO:0000256" key="11">
    <source>
        <dbReference type="ARBA" id="ARBA00023002"/>
    </source>
</evidence>
<keyword evidence="11" id="KW-0560">Oxidoreductase</keyword>
<dbReference type="PROSITE" id="PS00436">
    <property type="entry name" value="PEROXIDASE_2"/>
    <property type="match status" value="2"/>
</dbReference>
<dbReference type="InterPro" id="IPR002016">
    <property type="entry name" value="Haem_peroxidase"/>
</dbReference>
<dbReference type="FunFam" id="1.10.420.10:FF:000006">
    <property type="entry name" value="Peroxidase"/>
    <property type="match status" value="2"/>
</dbReference>
<dbReference type="GO" id="GO:0006950">
    <property type="term" value="P:response to stress"/>
    <property type="evidence" value="ECO:0000318"/>
    <property type="project" value="GO_Central"/>
</dbReference>
<dbReference type="SUPFAM" id="SSF48113">
    <property type="entry name" value="Heme-dependent peroxidases"/>
    <property type="match status" value="2"/>
</dbReference>
<feature type="binding site" evidence="16">
    <location>
        <position position="267"/>
    </location>
    <ligand>
        <name>Ca(2+)</name>
        <dbReference type="ChEBI" id="CHEBI:29108"/>
        <label>2</label>
    </ligand>
</feature>
<evidence type="ECO:0000256" key="16">
    <source>
        <dbReference type="PIRSR" id="PIRSR600823-3"/>
    </source>
</evidence>
<dbReference type="AlphaFoldDB" id="A0A3Q7G7T0"/>
<evidence type="ECO:0000256" key="19">
    <source>
        <dbReference type="SAM" id="Phobius"/>
    </source>
</evidence>
<dbReference type="PROSITE" id="PS00435">
    <property type="entry name" value="PEROXIDASE_1"/>
    <property type="match status" value="2"/>
</dbReference>
<feature type="binding site" evidence="16">
    <location>
        <position position="114"/>
    </location>
    <ligand>
        <name>Ca(2+)</name>
        <dbReference type="ChEBI" id="CHEBI:29108"/>
        <label>1</label>
    </ligand>
</feature>
<evidence type="ECO:0000256" key="15">
    <source>
        <dbReference type="PIRSR" id="PIRSR600823-1"/>
    </source>
</evidence>
<dbReference type="PRINTS" id="PR00461">
    <property type="entry name" value="PLPEROXIDASE"/>
</dbReference>
<dbReference type="PRINTS" id="PR00458">
    <property type="entry name" value="PEROXIDASE"/>
</dbReference>
<evidence type="ECO:0000256" key="7">
    <source>
        <dbReference type="ARBA" id="ARBA00022617"/>
    </source>
</evidence>
<dbReference type="Gramene" id="Solyc04g071900.3.1">
    <property type="protein sequence ID" value="Solyc04g071900.3.1"/>
    <property type="gene ID" value="Solyc04g071900.3"/>
</dbReference>
<dbReference type="InterPro" id="IPR010255">
    <property type="entry name" value="Haem_peroxidase_sf"/>
</dbReference>
<evidence type="ECO:0000313" key="22">
    <source>
        <dbReference type="Proteomes" id="UP000004994"/>
    </source>
</evidence>
<keyword evidence="19" id="KW-0812">Transmembrane</keyword>
<proteinExistence type="inferred from homology"/>
<keyword evidence="19" id="KW-0472">Membrane</keyword>
<comment type="similarity">
    <text evidence="4">Belongs to the peroxidase family. Ascorbate peroxidase subfamily.</text>
</comment>
<protein>
    <recommendedName>
        <fullName evidence="5">peroxidase</fullName>
        <ecNumber evidence="5">1.11.1.7</ecNumber>
    </recommendedName>
</protein>
<reference evidence="21" key="2">
    <citation type="submission" date="2019-01" db="UniProtKB">
        <authorList>
            <consortium name="EnsemblPlants"/>
        </authorList>
    </citation>
    <scope>IDENTIFICATION</scope>
    <source>
        <strain evidence="21">cv. Heinz 1706</strain>
    </source>
</reference>
<dbReference type="CDD" id="cd00693">
    <property type="entry name" value="secretory_peroxidase"/>
    <property type="match status" value="2"/>
</dbReference>
<keyword evidence="13 18" id="KW-1015">Disulfide bond</keyword>
<accession>A0A3Q7G7T0</accession>
<keyword evidence="19" id="KW-1133">Transmembrane helix</keyword>
<dbReference type="GO" id="GO:0005576">
    <property type="term" value="C:extracellular region"/>
    <property type="evidence" value="ECO:0007669"/>
    <property type="project" value="UniProtKB-SubCell"/>
</dbReference>
<dbReference type="Pfam" id="PF00141">
    <property type="entry name" value="peroxidase"/>
    <property type="match status" value="2"/>
</dbReference>
<feature type="binding site" evidence="16">
    <location>
        <position position="275"/>
    </location>
    <ligand>
        <name>Ca(2+)</name>
        <dbReference type="ChEBI" id="CHEBI:29108"/>
        <label>2</label>
    </ligand>
</feature>
<feature type="binding site" evidence="16">
    <location>
        <position position="102"/>
    </location>
    <ligand>
        <name>Ca(2+)</name>
        <dbReference type="ChEBI" id="CHEBI:29108"/>
        <label>1</label>
    </ligand>
</feature>
<name>A0A3Q7G7T0_SOLLC</name>
<feature type="active site" description="Proton acceptor" evidence="15">
    <location>
        <position position="92"/>
    </location>
</feature>
<evidence type="ECO:0000256" key="13">
    <source>
        <dbReference type="ARBA" id="ARBA00023157"/>
    </source>
</evidence>
<feature type="disulfide bond" evidence="18">
    <location>
        <begin position="228"/>
        <end position="255"/>
    </location>
</feature>
<feature type="binding site" description="axial binding residue" evidence="16">
    <location>
        <position position="221"/>
    </location>
    <ligand>
        <name>heme b</name>
        <dbReference type="ChEBI" id="CHEBI:60344"/>
    </ligand>
    <ligandPart>
        <name>Fe</name>
        <dbReference type="ChEBI" id="CHEBI:18248"/>
    </ligandPart>
</feature>
<keyword evidence="22" id="KW-1185">Reference proteome</keyword>
<dbReference type="PANTHER" id="PTHR31517">
    <property type="match status" value="1"/>
</dbReference>
<reference evidence="21" key="1">
    <citation type="journal article" date="2012" name="Nature">
        <title>The tomato genome sequence provides insights into fleshy fruit evolution.</title>
        <authorList>
            <consortium name="Tomato Genome Consortium"/>
        </authorList>
    </citation>
    <scope>NUCLEOTIDE SEQUENCE [LARGE SCALE GENOMIC DNA]</scope>
    <source>
        <strain evidence="21">cv. Heinz 1706</strain>
    </source>
</reference>
<feature type="domain" description="Plant heme peroxidase family profile" evidence="20">
    <location>
        <begin position="51"/>
        <end position="342"/>
    </location>
</feature>
<keyword evidence="10 16" id="KW-0106">Calcium</keyword>
<evidence type="ECO:0000256" key="9">
    <source>
        <dbReference type="ARBA" id="ARBA00022729"/>
    </source>
</evidence>
<dbReference type="GO" id="GO:0020037">
    <property type="term" value="F:heme binding"/>
    <property type="evidence" value="ECO:0007669"/>
    <property type="project" value="InterPro"/>
</dbReference>
<dbReference type="FunFam" id="1.10.520.10:FF:000009">
    <property type="entry name" value="Peroxidase"/>
    <property type="match status" value="1"/>
</dbReference>
<dbReference type="GO" id="GO:0140825">
    <property type="term" value="F:lactoperoxidase activity"/>
    <property type="evidence" value="ECO:0007669"/>
    <property type="project" value="UniProtKB-EC"/>
</dbReference>
<comment type="cofactor">
    <cofactor evidence="16">
        <name>Ca(2+)</name>
        <dbReference type="ChEBI" id="CHEBI:29108"/>
    </cofactor>
    <text evidence="16">Binds 2 calcium ions per subunit.</text>
</comment>
<dbReference type="InterPro" id="IPR019793">
    <property type="entry name" value="Peroxidases_heam-ligand_BS"/>
</dbReference>
<dbReference type="GO" id="GO:0004601">
    <property type="term" value="F:peroxidase activity"/>
    <property type="evidence" value="ECO:0000318"/>
    <property type="project" value="GO_Central"/>
</dbReference>
<dbReference type="Proteomes" id="UP000004994">
    <property type="component" value="Chromosome 4"/>
</dbReference>
<evidence type="ECO:0000256" key="3">
    <source>
        <dbReference type="ARBA" id="ARBA00004613"/>
    </source>
</evidence>
<evidence type="ECO:0000256" key="2">
    <source>
        <dbReference type="ARBA" id="ARBA00002322"/>
    </source>
</evidence>
<evidence type="ECO:0000256" key="14">
    <source>
        <dbReference type="ARBA" id="ARBA00023180"/>
    </source>
</evidence>
<feature type="binding site" evidence="16">
    <location>
        <position position="98"/>
    </location>
    <ligand>
        <name>Ca(2+)</name>
        <dbReference type="ChEBI" id="CHEBI:29108"/>
        <label>1</label>
    </ligand>
</feature>
<dbReference type="EC" id="1.11.1.7" evidence="5"/>
<evidence type="ECO:0000256" key="8">
    <source>
        <dbReference type="ARBA" id="ARBA00022723"/>
    </source>
</evidence>
<keyword evidence="12 16" id="KW-0408">Iron</keyword>
<evidence type="ECO:0000256" key="18">
    <source>
        <dbReference type="PIRSR" id="PIRSR600823-5"/>
    </source>
</evidence>
<feature type="domain" description="Plant heme peroxidase family profile" evidence="20">
    <location>
        <begin position="349"/>
        <end position="616"/>
    </location>
</feature>
<comment type="catalytic activity">
    <reaction evidence="1">
        <text>2 a phenolic donor + H2O2 = 2 a phenolic radical donor + 2 H2O</text>
        <dbReference type="Rhea" id="RHEA:56136"/>
        <dbReference type="ChEBI" id="CHEBI:15377"/>
        <dbReference type="ChEBI" id="CHEBI:16240"/>
        <dbReference type="ChEBI" id="CHEBI:139520"/>
        <dbReference type="ChEBI" id="CHEBI:139521"/>
        <dbReference type="EC" id="1.11.1.7"/>
    </reaction>
</comment>
<evidence type="ECO:0000256" key="6">
    <source>
        <dbReference type="ARBA" id="ARBA00022559"/>
    </source>
</evidence>
<dbReference type="OMA" id="ICPTRIC"/>
<dbReference type="STRING" id="4081.A0A3Q7G7T0"/>
<dbReference type="Gene3D" id="1.10.520.10">
    <property type="match status" value="3"/>
</dbReference>
<evidence type="ECO:0000256" key="1">
    <source>
        <dbReference type="ARBA" id="ARBA00000189"/>
    </source>
</evidence>
<keyword evidence="9" id="KW-0732">Signal</keyword>
<feature type="disulfide bond" evidence="18">
    <location>
        <begin position="94"/>
        <end position="99"/>
    </location>
</feature>
<comment type="function">
    <text evidence="2">Removal of H(2)O(2), oxidation of toxic reductants, biosynthesis and degradation of lignin, suberization, auxin catabolism, response to environmental stresses such as wounding, pathogen attack and oxidative stress. These functions might be dependent on each isozyme/isoform in each plant tissue.</text>
</comment>
<evidence type="ECO:0000256" key="4">
    <source>
        <dbReference type="ARBA" id="ARBA00006873"/>
    </source>
</evidence>
<evidence type="ECO:0000256" key="17">
    <source>
        <dbReference type="PIRSR" id="PIRSR600823-4"/>
    </source>
</evidence>
<dbReference type="InterPro" id="IPR000823">
    <property type="entry name" value="Peroxidase_pln"/>
</dbReference>
<dbReference type="PROSITE" id="PS50873">
    <property type="entry name" value="PEROXIDASE_4"/>
    <property type="match status" value="2"/>
</dbReference>
<dbReference type="PANTHER" id="PTHR31517:SF48">
    <property type="entry name" value="PEROXIDASE 16-RELATED"/>
    <property type="match status" value="1"/>
</dbReference>
<dbReference type="InterPro" id="IPR033905">
    <property type="entry name" value="Secretory_peroxidase"/>
</dbReference>
<keyword evidence="7" id="KW-0349">Heme</keyword>
<sequence>MPINLTILVTIIVQINYLAIAMVSTTLSSFLLVLVLSFFVSEAQRPALTKGLSWSFYQSSCPQLESIIRNRLQKQIKDDVGQAAGLLRLHFHDCFVQGCDGSVLLDGSAGGPSEQTAIPNLTLRKRSFKIIDDLRKRIQDECGQVVSCSDIVAIAARDSVVLTGGPNYDVPLGRKDGVNFATEQATIDNLVAPSANTTTVLSLLATKGLDATDAVALSGAHTIGISHCPSFTDRLYPNQDSTMDKTFANNLKGSCPTADSNNTVNMDIRSPNVFDNKYYVDLMNRQGLFTSDQDLYTDRRTRGIVTSFAVNQSLFYEKFVIGMIKMGQMNVLTGGQVTQAQGTQPIVKGLSWTFYDSICPNAESIIRRRLQNVFRQDIGQAAGLLRLHFHDCFVQAFRIIEDLRRRVHRDCGRVVSCADITAIAARDSVFFSGGPDYDLPLGRRDGLTFATTNETLANLPPPSFNTSLILASLATKNFTPTDVVALSGGHTIGISHCSSFTDRLYPNQDSSMDKTFANNLKTTCPTRNSTNTTVLDIRSPNKFDNKYYVDLMNRQGLFTSDQDLYTDRRTRGIVTSFAINESLFFKEFVNSMIKMGQLNVLTGTQGEIRANCSVRNSNNYNLIQGTWSEI</sequence>
<feature type="binding site" evidence="16">
    <location>
        <position position="93"/>
    </location>
    <ligand>
        <name>Ca(2+)</name>
        <dbReference type="ChEBI" id="CHEBI:29108"/>
        <label>1</label>
    </ligand>
</feature>
<dbReference type="GO" id="GO:0042744">
    <property type="term" value="P:hydrogen peroxide catabolic process"/>
    <property type="evidence" value="ECO:0007669"/>
    <property type="project" value="InterPro"/>
</dbReference>
<evidence type="ECO:0000313" key="21">
    <source>
        <dbReference type="EnsemblPlants" id="Solyc04g071900.3.1"/>
    </source>
</evidence>
<dbReference type="InterPro" id="IPR019794">
    <property type="entry name" value="Peroxidases_AS"/>
</dbReference>
<dbReference type="InParanoid" id="A0A3Q7G7T0"/>
<feature type="binding site" evidence="16">
    <location>
        <position position="100"/>
    </location>
    <ligand>
        <name>Ca(2+)</name>
        <dbReference type="ChEBI" id="CHEBI:29108"/>
        <label>1</label>
    </ligand>
</feature>